<comment type="caution">
    <text evidence="9">The sequence shown here is derived from an EMBL/GenBank/DDBJ whole genome shotgun (WGS) entry which is preliminary data.</text>
</comment>
<dbReference type="Pfam" id="PF02518">
    <property type="entry name" value="HATPase_c"/>
    <property type="match status" value="1"/>
</dbReference>
<keyword evidence="4" id="KW-0547">Nucleotide-binding</keyword>
<evidence type="ECO:0000256" key="3">
    <source>
        <dbReference type="ARBA" id="ARBA00022679"/>
    </source>
</evidence>
<evidence type="ECO:0000256" key="2">
    <source>
        <dbReference type="ARBA" id="ARBA00012438"/>
    </source>
</evidence>
<evidence type="ECO:0000259" key="8">
    <source>
        <dbReference type="PROSITE" id="PS50109"/>
    </source>
</evidence>
<dbReference type="SMART" id="SM00387">
    <property type="entry name" value="HATPase_c"/>
    <property type="match status" value="1"/>
</dbReference>
<accession>A0ABU8EYT0</accession>
<keyword evidence="7" id="KW-0472">Membrane</keyword>
<dbReference type="InterPro" id="IPR036890">
    <property type="entry name" value="HATPase_C_sf"/>
</dbReference>
<dbReference type="Gene3D" id="3.30.565.10">
    <property type="entry name" value="Histidine kinase-like ATPase, C-terminal domain"/>
    <property type="match status" value="1"/>
</dbReference>
<dbReference type="SUPFAM" id="SSF55874">
    <property type="entry name" value="ATPase domain of HSP90 chaperone/DNA topoisomerase II/histidine kinase"/>
    <property type="match status" value="1"/>
</dbReference>
<evidence type="ECO:0000256" key="6">
    <source>
        <dbReference type="ARBA" id="ARBA00022840"/>
    </source>
</evidence>
<comment type="catalytic activity">
    <reaction evidence="1">
        <text>ATP + protein L-histidine = ADP + protein N-phospho-L-histidine.</text>
        <dbReference type="EC" id="2.7.13.3"/>
    </reaction>
</comment>
<feature type="transmembrane region" description="Helical" evidence="7">
    <location>
        <begin position="50"/>
        <end position="72"/>
    </location>
</feature>
<dbReference type="PANTHER" id="PTHR44936:SF10">
    <property type="entry name" value="SENSOR PROTEIN RSTB"/>
    <property type="match status" value="1"/>
</dbReference>
<feature type="transmembrane region" description="Helical" evidence="7">
    <location>
        <begin position="25"/>
        <end position="43"/>
    </location>
</feature>
<dbReference type="PROSITE" id="PS50109">
    <property type="entry name" value="HIS_KIN"/>
    <property type="match status" value="1"/>
</dbReference>
<dbReference type="RefSeq" id="WP_336436969.1">
    <property type="nucleotide sequence ID" value="NZ_JBAWKS010000002.1"/>
</dbReference>
<feature type="transmembrane region" description="Helical" evidence="7">
    <location>
        <begin position="111"/>
        <end position="140"/>
    </location>
</feature>
<dbReference type="PRINTS" id="PR00344">
    <property type="entry name" value="BCTRLSENSOR"/>
</dbReference>
<protein>
    <recommendedName>
        <fullName evidence="2">histidine kinase</fullName>
        <ecNumber evidence="2">2.7.13.3</ecNumber>
    </recommendedName>
</protein>
<proteinExistence type="predicted"/>
<feature type="transmembrane region" description="Helical" evidence="7">
    <location>
        <begin position="160"/>
        <end position="181"/>
    </location>
</feature>
<dbReference type="PANTHER" id="PTHR44936">
    <property type="entry name" value="SENSOR PROTEIN CREC"/>
    <property type="match status" value="1"/>
</dbReference>
<evidence type="ECO:0000313" key="9">
    <source>
        <dbReference type="EMBL" id="MEI4552135.1"/>
    </source>
</evidence>
<evidence type="ECO:0000256" key="1">
    <source>
        <dbReference type="ARBA" id="ARBA00000085"/>
    </source>
</evidence>
<feature type="transmembrane region" description="Helical" evidence="7">
    <location>
        <begin position="78"/>
        <end position="99"/>
    </location>
</feature>
<sequence>MTLLAKFLSAEPALAYRKPISRLLFLRTVSIAIQLISVIVLHFSVSKNDYVGVLLLVIAFETLFHLASIVYFSRLNATNFALALQILADISFLSLLLLYSGGATNAFVSLLLLPLIIAAVCLPLGWLAMCSLTAVSFYTLLVFNMPKHTMHHMDMQEHFLGMWINFVLSALVVTTTISALVKANANKERQMAIQREETLRSEQLMALGTAAAQVTHHLATPIANLQMIYEDLLDEIGENNSLINEMAQPLTQCTEQLAYFRDYASQIKENKIKEKCVNTVINEFYDACLLHFPEQRIVLTNLASTSSKISSDSLLLSALINLVQNAVDANTQNQSNQIEINVGESDGQLNIDIEDTGAGFDLDLLDSLGHETIKSQKGMGIALFLSNTTVNKLGGKLIIANNQDVGAKVSVRLPLL</sequence>
<dbReference type="GO" id="GO:0016301">
    <property type="term" value="F:kinase activity"/>
    <property type="evidence" value="ECO:0007669"/>
    <property type="project" value="UniProtKB-KW"/>
</dbReference>
<dbReference type="InterPro" id="IPR003594">
    <property type="entry name" value="HATPase_dom"/>
</dbReference>
<keyword evidence="7" id="KW-0812">Transmembrane</keyword>
<evidence type="ECO:0000256" key="5">
    <source>
        <dbReference type="ARBA" id="ARBA00022777"/>
    </source>
</evidence>
<dbReference type="InterPro" id="IPR004358">
    <property type="entry name" value="Sig_transdc_His_kin-like_C"/>
</dbReference>
<keyword evidence="5 9" id="KW-0418">Kinase</keyword>
<evidence type="ECO:0000313" key="10">
    <source>
        <dbReference type="Proteomes" id="UP001382455"/>
    </source>
</evidence>
<gene>
    <name evidence="9" type="ORF">WAE96_20825</name>
</gene>
<feature type="domain" description="Histidine kinase" evidence="8">
    <location>
        <begin position="213"/>
        <end position="416"/>
    </location>
</feature>
<evidence type="ECO:0000256" key="4">
    <source>
        <dbReference type="ARBA" id="ARBA00022741"/>
    </source>
</evidence>
<dbReference type="Proteomes" id="UP001382455">
    <property type="component" value="Unassembled WGS sequence"/>
</dbReference>
<keyword evidence="6" id="KW-0067">ATP-binding</keyword>
<keyword evidence="3" id="KW-0808">Transferase</keyword>
<keyword evidence="10" id="KW-1185">Reference proteome</keyword>
<dbReference type="EC" id="2.7.13.3" evidence="2"/>
<dbReference type="InterPro" id="IPR005467">
    <property type="entry name" value="His_kinase_dom"/>
</dbReference>
<dbReference type="EMBL" id="JBAWKS010000002">
    <property type="protein sequence ID" value="MEI4552135.1"/>
    <property type="molecule type" value="Genomic_DNA"/>
</dbReference>
<evidence type="ECO:0000256" key="7">
    <source>
        <dbReference type="SAM" id="Phobius"/>
    </source>
</evidence>
<reference evidence="9 10" key="1">
    <citation type="submission" date="2023-12" db="EMBL/GenBank/DDBJ databases">
        <title>Friends and Foes: Symbiotic and Algicidal bacterial influence on Karenia brevis blooms.</title>
        <authorList>
            <person name="Fei C."/>
            <person name="Mohamed A.R."/>
            <person name="Booker A."/>
            <person name="Arshad M."/>
            <person name="Klass S."/>
            <person name="Ahn S."/>
            <person name="Gilbert P.M."/>
            <person name="Heil C.A."/>
            <person name="Martinez J.M."/>
            <person name="Amin S.A."/>
        </authorList>
    </citation>
    <scope>NUCLEOTIDE SEQUENCE [LARGE SCALE GENOMIC DNA]</scope>
    <source>
        <strain evidence="9 10">CE15</strain>
    </source>
</reference>
<keyword evidence="7" id="KW-1133">Transmembrane helix</keyword>
<organism evidence="9 10">
    <name type="scientific">Pseudoalteromonas spongiae</name>
    <dbReference type="NCBI Taxonomy" id="298657"/>
    <lineage>
        <taxon>Bacteria</taxon>
        <taxon>Pseudomonadati</taxon>
        <taxon>Pseudomonadota</taxon>
        <taxon>Gammaproteobacteria</taxon>
        <taxon>Alteromonadales</taxon>
        <taxon>Pseudoalteromonadaceae</taxon>
        <taxon>Pseudoalteromonas</taxon>
    </lineage>
</organism>
<dbReference type="InterPro" id="IPR050980">
    <property type="entry name" value="2C_sensor_his_kinase"/>
</dbReference>
<name>A0ABU8EYT0_9GAMM</name>